<feature type="signal peptide" evidence="5">
    <location>
        <begin position="1"/>
        <end position="23"/>
    </location>
</feature>
<evidence type="ECO:0000256" key="4">
    <source>
        <dbReference type="ARBA" id="ARBA00023284"/>
    </source>
</evidence>
<evidence type="ECO:0000256" key="5">
    <source>
        <dbReference type="SAM" id="SignalP"/>
    </source>
</evidence>
<dbReference type="GO" id="GO:0016491">
    <property type="term" value="F:oxidoreductase activity"/>
    <property type="evidence" value="ECO:0007669"/>
    <property type="project" value="InterPro"/>
</dbReference>
<keyword evidence="8" id="KW-1185">Reference proteome</keyword>
<comment type="subcellular location">
    <subcellularLocation>
        <location evidence="1">Cell envelope</location>
    </subcellularLocation>
</comment>
<keyword evidence="3" id="KW-1015">Disulfide bond</keyword>
<comment type="caution">
    <text evidence="7">The sequence shown here is derived from an EMBL/GenBank/DDBJ whole genome shotgun (WGS) entry which is preliminary data.</text>
</comment>
<dbReference type="InterPro" id="IPR013766">
    <property type="entry name" value="Thioredoxin_domain"/>
</dbReference>
<evidence type="ECO:0000256" key="3">
    <source>
        <dbReference type="ARBA" id="ARBA00023157"/>
    </source>
</evidence>
<keyword evidence="4" id="KW-0676">Redox-active center</keyword>
<evidence type="ECO:0000256" key="1">
    <source>
        <dbReference type="ARBA" id="ARBA00004196"/>
    </source>
</evidence>
<keyword evidence="5" id="KW-0732">Signal</keyword>
<dbReference type="InterPro" id="IPR036249">
    <property type="entry name" value="Thioredoxin-like_sf"/>
</dbReference>
<dbReference type="Proteomes" id="UP000461730">
    <property type="component" value="Unassembled WGS sequence"/>
</dbReference>
<evidence type="ECO:0000313" key="8">
    <source>
        <dbReference type="Proteomes" id="UP000461730"/>
    </source>
</evidence>
<dbReference type="PANTHER" id="PTHR42852">
    <property type="entry name" value="THIOL:DISULFIDE INTERCHANGE PROTEIN DSBE"/>
    <property type="match status" value="1"/>
</dbReference>
<feature type="domain" description="Thioredoxin" evidence="6">
    <location>
        <begin position="271"/>
        <end position="422"/>
    </location>
</feature>
<dbReference type="GO" id="GO:0017004">
    <property type="term" value="P:cytochrome complex assembly"/>
    <property type="evidence" value="ECO:0007669"/>
    <property type="project" value="UniProtKB-KW"/>
</dbReference>
<dbReference type="EMBL" id="WRXN01000006">
    <property type="protein sequence ID" value="MVT09604.1"/>
    <property type="molecule type" value="Genomic_DNA"/>
</dbReference>
<dbReference type="InterPro" id="IPR013740">
    <property type="entry name" value="Redoxin"/>
</dbReference>
<dbReference type="Gene3D" id="3.40.30.10">
    <property type="entry name" value="Glutaredoxin"/>
    <property type="match status" value="1"/>
</dbReference>
<evidence type="ECO:0000256" key="2">
    <source>
        <dbReference type="ARBA" id="ARBA00022748"/>
    </source>
</evidence>
<dbReference type="CDD" id="cd02966">
    <property type="entry name" value="TlpA_like_family"/>
    <property type="match status" value="1"/>
</dbReference>
<proteinExistence type="predicted"/>
<accession>A0A7K1U5G2</accession>
<reference evidence="7 8" key="1">
    <citation type="submission" date="2019-12" db="EMBL/GenBank/DDBJ databases">
        <title>Chitinophaga sp. strain ysch24 (GDMCC 1.1355), whole genome shotgun sequence.</title>
        <authorList>
            <person name="Zhang X."/>
        </authorList>
    </citation>
    <scope>NUCLEOTIDE SEQUENCE [LARGE SCALE GENOMIC DNA]</scope>
    <source>
        <strain evidence="8">ysch24</strain>
    </source>
</reference>
<dbReference type="Pfam" id="PF08534">
    <property type="entry name" value="Redoxin"/>
    <property type="match status" value="1"/>
</dbReference>
<dbReference type="PROSITE" id="PS51352">
    <property type="entry name" value="THIOREDOXIN_2"/>
    <property type="match status" value="1"/>
</dbReference>
<dbReference type="AlphaFoldDB" id="A0A7K1U5G2"/>
<evidence type="ECO:0000259" key="6">
    <source>
        <dbReference type="PROSITE" id="PS51352"/>
    </source>
</evidence>
<sequence length="423" mass="47911">MNNMIKNSLLCMLCLVFTATAFAQRDTSDLPLVHKIVEKKYYRGSTEEKISFIKESQKEFPEPEEGKLAAQYDMLRAEVMMDYLKAGNKTEAEKWRAQVHTREGWIKTNLLAGAFLLKEDEKGNAAIVEARLRPMVDSVSNAFRKDGSCWEAYSQMMPLYIKSLRILDKQDRIAYYLEPLYKAYGRSFPSDVKTRTLTKPQDYKLTDNLSYNYGKSLAATGHPKEALDVLAHMYLTGVEVSEEIQADINAESAKIPGGAAYFKHITDSVQQIDKAKLTAFAASKQDVNGKAVDFKALKGKYVLLDFWGSWCKPCRASHPHLKELYAKYKDKGFEIIGIASEMAPTAEKRHELWTTAIKEDGLPWLQVLNNEYIEKFNAAKEYNVTAYPTKILLDRDGNIIGRYVGNGNGGEAFGNRLEQLLDK</sequence>
<keyword evidence="2" id="KW-0201">Cytochrome c-type biogenesis</keyword>
<dbReference type="SUPFAM" id="SSF52833">
    <property type="entry name" value="Thioredoxin-like"/>
    <property type="match status" value="1"/>
</dbReference>
<dbReference type="GO" id="GO:0030313">
    <property type="term" value="C:cell envelope"/>
    <property type="evidence" value="ECO:0007669"/>
    <property type="project" value="UniProtKB-SubCell"/>
</dbReference>
<dbReference type="PANTHER" id="PTHR42852:SF6">
    <property type="entry name" value="THIOL:DISULFIDE INTERCHANGE PROTEIN DSBE"/>
    <property type="match status" value="1"/>
</dbReference>
<dbReference type="RefSeq" id="WP_157307049.1">
    <property type="nucleotide sequence ID" value="NZ_WRXN01000006.1"/>
</dbReference>
<evidence type="ECO:0000313" key="7">
    <source>
        <dbReference type="EMBL" id="MVT09604.1"/>
    </source>
</evidence>
<gene>
    <name evidence="7" type="ORF">GO493_15150</name>
</gene>
<organism evidence="7 8">
    <name type="scientific">Chitinophaga tropicalis</name>
    <dbReference type="NCBI Taxonomy" id="2683588"/>
    <lineage>
        <taxon>Bacteria</taxon>
        <taxon>Pseudomonadati</taxon>
        <taxon>Bacteroidota</taxon>
        <taxon>Chitinophagia</taxon>
        <taxon>Chitinophagales</taxon>
        <taxon>Chitinophagaceae</taxon>
        <taxon>Chitinophaga</taxon>
    </lineage>
</organism>
<dbReference type="InterPro" id="IPR050553">
    <property type="entry name" value="Thioredoxin_ResA/DsbE_sf"/>
</dbReference>
<protein>
    <submittedName>
        <fullName evidence="7">Redoxin domain-containing protein</fullName>
    </submittedName>
</protein>
<feature type="chain" id="PRO_5029740452" evidence="5">
    <location>
        <begin position="24"/>
        <end position="423"/>
    </location>
</feature>
<name>A0A7K1U5G2_9BACT</name>